<dbReference type="Proteomes" id="UP000466442">
    <property type="component" value="Linkage Group LG5"/>
</dbReference>
<sequence length="137" mass="16211">MPHNGTFSWIDKHQHYQLDRILKLEDSCYHLAFEDREALYSCRSTVVQCPDVKDDAQTRRADSELRTDRQLTARRNLTAIPRSKIKDSTLDLPTARSITDRLRDLTPSRLPLEEAYCLFFRGRKRVIFTEELRIWNS</sequence>
<dbReference type="AlphaFoldDB" id="A0A8S9XS84"/>
<name>A0A8S9XS84_APOLU</name>
<organism evidence="1 2">
    <name type="scientific">Apolygus lucorum</name>
    <name type="common">Small green plant bug</name>
    <name type="synonym">Lygocoris lucorum</name>
    <dbReference type="NCBI Taxonomy" id="248454"/>
    <lineage>
        <taxon>Eukaryota</taxon>
        <taxon>Metazoa</taxon>
        <taxon>Ecdysozoa</taxon>
        <taxon>Arthropoda</taxon>
        <taxon>Hexapoda</taxon>
        <taxon>Insecta</taxon>
        <taxon>Pterygota</taxon>
        <taxon>Neoptera</taxon>
        <taxon>Paraneoptera</taxon>
        <taxon>Hemiptera</taxon>
        <taxon>Heteroptera</taxon>
        <taxon>Panheteroptera</taxon>
        <taxon>Cimicomorpha</taxon>
        <taxon>Miridae</taxon>
        <taxon>Mirini</taxon>
        <taxon>Apolygus</taxon>
    </lineage>
</organism>
<gene>
    <name evidence="1" type="ORF">GE061_014286</name>
</gene>
<keyword evidence="2" id="KW-1185">Reference proteome</keyword>
<protein>
    <submittedName>
        <fullName evidence="1">Uncharacterized protein</fullName>
    </submittedName>
</protein>
<evidence type="ECO:0000313" key="1">
    <source>
        <dbReference type="EMBL" id="KAF6211171.1"/>
    </source>
</evidence>
<comment type="caution">
    <text evidence="1">The sequence shown here is derived from an EMBL/GenBank/DDBJ whole genome shotgun (WGS) entry which is preliminary data.</text>
</comment>
<accession>A0A8S9XS84</accession>
<dbReference type="EMBL" id="WIXP02000005">
    <property type="protein sequence ID" value="KAF6211171.1"/>
    <property type="molecule type" value="Genomic_DNA"/>
</dbReference>
<reference evidence="1" key="1">
    <citation type="journal article" date="2021" name="Mol. Ecol. Resour.">
        <title>Apolygus lucorum genome provides insights into omnivorousness and mesophyll feeding.</title>
        <authorList>
            <person name="Liu Y."/>
            <person name="Liu H."/>
            <person name="Wang H."/>
            <person name="Huang T."/>
            <person name="Liu B."/>
            <person name="Yang B."/>
            <person name="Yin L."/>
            <person name="Li B."/>
            <person name="Zhang Y."/>
            <person name="Zhang S."/>
            <person name="Jiang F."/>
            <person name="Zhang X."/>
            <person name="Ren Y."/>
            <person name="Wang B."/>
            <person name="Wang S."/>
            <person name="Lu Y."/>
            <person name="Wu K."/>
            <person name="Fan W."/>
            <person name="Wang G."/>
        </authorList>
    </citation>
    <scope>NUCLEOTIDE SEQUENCE</scope>
    <source>
        <strain evidence="1">12Hb</strain>
    </source>
</reference>
<proteinExistence type="predicted"/>
<evidence type="ECO:0000313" key="2">
    <source>
        <dbReference type="Proteomes" id="UP000466442"/>
    </source>
</evidence>